<evidence type="ECO:0000313" key="2">
    <source>
        <dbReference type="Proteomes" id="UP000281498"/>
    </source>
</evidence>
<proteinExistence type="predicted"/>
<sequence length="44" mass="5495">MSRRKKLKFKDLFNENLDTLLRDKQEIEKIERRIEQRHIDKLGI</sequence>
<evidence type="ECO:0000313" key="1">
    <source>
        <dbReference type="EMBL" id="RKL69167.1"/>
    </source>
</evidence>
<gene>
    <name evidence="1" type="ORF">CR203_03805</name>
</gene>
<reference evidence="1 2" key="1">
    <citation type="submission" date="2017-10" db="EMBL/GenBank/DDBJ databases">
        <title>Bacillus sp. nov., a halophilic bacterium isolated from a Keqin Lake.</title>
        <authorList>
            <person name="Wang H."/>
        </authorList>
    </citation>
    <scope>NUCLEOTIDE SEQUENCE [LARGE SCALE GENOMIC DNA]</scope>
    <source>
        <strain evidence="1 2">KCTC 13187</strain>
    </source>
</reference>
<accession>A0A3A9K9I9</accession>
<dbReference type="InterPro" id="IPR025004">
    <property type="entry name" value="SenN/SenS"/>
</dbReference>
<name>A0A3A9K9I9_9BACI</name>
<protein>
    <submittedName>
        <fullName evidence="1">FbpB family small basic protein</fullName>
    </submittedName>
</protein>
<comment type="caution">
    <text evidence="1">The sequence shown here is derived from an EMBL/GenBank/DDBJ whole genome shotgun (WGS) entry which is preliminary data.</text>
</comment>
<dbReference type="EMBL" id="PDOE01000001">
    <property type="protein sequence ID" value="RKL69167.1"/>
    <property type="molecule type" value="Genomic_DNA"/>
</dbReference>
<keyword evidence="2" id="KW-1185">Reference proteome</keyword>
<dbReference type="AlphaFoldDB" id="A0A3A9K9I9"/>
<organism evidence="1 2">
    <name type="scientific">Salipaludibacillus neizhouensis</name>
    <dbReference type="NCBI Taxonomy" id="885475"/>
    <lineage>
        <taxon>Bacteria</taxon>
        <taxon>Bacillati</taxon>
        <taxon>Bacillota</taxon>
        <taxon>Bacilli</taxon>
        <taxon>Bacillales</taxon>
        <taxon>Bacillaceae</taxon>
    </lineage>
</organism>
<dbReference type="RefSeq" id="WP_110936194.1">
    <property type="nucleotide sequence ID" value="NZ_KZ614146.1"/>
</dbReference>
<dbReference type="Pfam" id="PF13040">
    <property type="entry name" value="Fur_reg_FbpB"/>
    <property type="match status" value="1"/>
</dbReference>
<dbReference type="Proteomes" id="UP000281498">
    <property type="component" value="Unassembled WGS sequence"/>
</dbReference>